<keyword evidence="5" id="KW-0627">Porphyrin biosynthesis</keyword>
<evidence type="ECO:0000256" key="1">
    <source>
        <dbReference type="ARBA" id="ARBA00005010"/>
    </source>
</evidence>
<dbReference type="RefSeq" id="WP_138192828.1">
    <property type="nucleotide sequence ID" value="NZ_VCIW01000002.1"/>
</dbReference>
<accession>A0A5R9GH43</accession>
<comment type="caution">
    <text evidence="7">The sequence shown here is derived from an EMBL/GenBank/DDBJ whole genome shotgun (WGS) entry which is preliminary data.</text>
</comment>
<dbReference type="Pfam" id="PF13241">
    <property type="entry name" value="NAD_binding_7"/>
    <property type="match status" value="1"/>
</dbReference>
<dbReference type="NCBIfam" id="TIGR01470">
    <property type="entry name" value="cysG_Nterm"/>
    <property type="match status" value="1"/>
</dbReference>
<dbReference type="GO" id="GO:0019354">
    <property type="term" value="P:siroheme biosynthetic process"/>
    <property type="evidence" value="ECO:0007669"/>
    <property type="project" value="UniProtKB-UniPathway"/>
</dbReference>
<evidence type="ECO:0000256" key="3">
    <source>
        <dbReference type="ARBA" id="ARBA00023002"/>
    </source>
</evidence>
<keyword evidence="3" id="KW-0560">Oxidoreductase</keyword>
<evidence type="ECO:0000313" key="8">
    <source>
        <dbReference type="Proteomes" id="UP000309676"/>
    </source>
</evidence>
<dbReference type="EMBL" id="VCIW01000002">
    <property type="protein sequence ID" value="TLS53510.1"/>
    <property type="molecule type" value="Genomic_DNA"/>
</dbReference>
<dbReference type="SUPFAM" id="SSF51735">
    <property type="entry name" value="NAD(P)-binding Rossmann-fold domains"/>
    <property type="match status" value="1"/>
</dbReference>
<keyword evidence="8" id="KW-1185">Reference proteome</keyword>
<dbReference type="InterPro" id="IPR006367">
    <property type="entry name" value="Sirohaem_synthase_N"/>
</dbReference>
<dbReference type="Gene3D" id="3.40.50.720">
    <property type="entry name" value="NAD(P)-binding Rossmann-like Domain"/>
    <property type="match status" value="1"/>
</dbReference>
<dbReference type="InterPro" id="IPR028161">
    <property type="entry name" value="Met8-like"/>
</dbReference>
<proteinExistence type="predicted"/>
<gene>
    <name evidence="7" type="ORF">FE782_04360</name>
</gene>
<dbReference type="Gene3D" id="1.10.8.610">
    <property type="entry name" value="SirC, precorrin-2 dehydrogenase, C-terminal helical domain-like"/>
    <property type="match status" value="1"/>
</dbReference>
<name>A0A5R9GH43_9BACL</name>
<keyword evidence="4" id="KW-0520">NAD</keyword>
<dbReference type="Proteomes" id="UP000309676">
    <property type="component" value="Unassembled WGS sequence"/>
</dbReference>
<protein>
    <recommendedName>
        <fullName evidence="2">precorrin-2 dehydrogenase</fullName>
        <ecNumber evidence="2">1.3.1.76</ecNumber>
    </recommendedName>
</protein>
<dbReference type="UniPathway" id="UPA00262">
    <property type="reaction ID" value="UER00222"/>
</dbReference>
<evidence type="ECO:0000256" key="6">
    <source>
        <dbReference type="ARBA" id="ARBA00047561"/>
    </source>
</evidence>
<comment type="pathway">
    <text evidence="1">Porphyrin-containing compound metabolism; siroheme biosynthesis; sirohydrochlorin from precorrin-2: step 1/1.</text>
</comment>
<comment type="catalytic activity">
    <reaction evidence="6">
        <text>precorrin-2 + NAD(+) = sirohydrochlorin + NADH + 2 H(+)</text>
        <dbReference type="Rhea" id="RHEA:15613"/>
        <dbReference type="ChEBI" id="CHEBI:15378"/>
        <dbReference type="ChEBI" id="CHEBI:57540"/>
        <dbReference type="ChEBI" id="CHEBI:57945"/>
        <dbReference type="ChEBI" id="CHEBI:58351"/>
        <dbReference type="ChEBI" id="CHEBI:58827"/>
        <dbReference type="EC" id="1.3.1.76"/>
    </reaction>
</comment>
<dbReference type="InterPro" id="IPR036291">
    <property type="entry name" value="NAD(P)-bd_dom_sf"/>
</dbReference>
<dbReference type="AlphaFoldDB" id="A0A5R9GH43"/>
<sequence length="219" mass="23593">MDKHPMYYPIMADVADATCVVVGGGPIGWRKIAGLLDCGARVVVVSPDGVPALEAAERDGKLVWHRRRFRPGDLAGAALAFAATNDEAANAAVREEARREGVLLNAAYGADQGDFLVPSVVRRGRLILAVTTGGASPKLARRIAGEWERTYGPEYEAYTELLDRLRGRVLSSEADAERKLLALGELLETDALERLRAGAPPAEVEADCMKLLQSKLQNT</sequence>
<dbReference type="InterPro" id="IPR042518">
    <property type="entry name" value="SirC_C"/>
</dbReference>
<evidence type="ECO:0000256" key="4">
    <source>
        <dbReference type="ARBA" id="ARBA00023027"/>
    </source>
</evidence>
<dbReference type="PANTHER" id="PTHR35330:SF1">
    <property type="entry name" value="SIROHEME BIOSYNTHESIS PROTEIN MET8"/>
    <property type="match status" value="1"/>
</dbReference>
<evidence type="ECO:0000256" key="5">
    <source>
        <dbReference type="ARBA" id="ARBA00023244"/>
    </source>
</evidence>
<organism evidence="7 8">
    <name type="scientific">Paenibacillus antri</name>
    <dbReference type="NCBI Taxonomy" id="2582848"/>
    <lineage>
        <taxon>Bacteria</taxon>
        <taxon>Bacillati</taxon>
        <taxon>Bacillota</taxon>
        <taxon>Bacilli</taxon>
        <taxon>Bacillales</taxon>
        <taxon>Paenibacillaceae</taxon>
        <taxon>Paenibacillus</taxon>
    </lineage>
</organism>
<evidence type="ECO:0000256" key="2">
    <source>
        <dbReference type="ARBA" id="ARBA00012400"/>
    </source>
</evidence>
<dbReference type="SUPFAM" id="SSF75615">
    <property type="entry name" value="Siroheme synthase middle domains-like"/>
    <property type="match status" value="1"/>
</dbReference>
<evidence type="ECO:0000313" key="7">
    <source>
        <dbReference type="EMBL" id="TLS53510.1"/>
    </source>
</evidence>
<dbReference type="OrthoDB" id="9773765at2"/>
<dbReference type="GO" id="GO:0043115">
    <property type="term" value="F:precorrin-2 dehydrogenase activity"/>
    <property type="evidence" value="ECO:0007669"/>
    <property type="project" value="UniProtKB-EC"/>
</dbReference>
<reference evidence="7 8" key="1">
    <citation type="submission" date="2019-05" db="EMBL/GenBank/DDBJ databases">
        <authorList>
            <person name="Narsing Rao M.P."/>
            <person name="Li W.J."/>
        </authorList>
    </citation>
    <scope>NUCLEOTIDE SEQUENCE [LARGE SCALE GENOMIC DNA]</scope>
    <source>
        <strain evidence="7 8">SYSU_K30003</strain>
    </source>
</reference>
<dbReference type="PANTHER" id="PTHR35330">
    <property type="entry name" value="SIROHEME BIOSYNTHESIS PROTEIN MET8"/>
    <property type="match status" value="1"/>
</dbReference>
<dbReference type="GO" id="GO:0004325">
    <property type="term" value="F:ferrochelatase activity"/>
    <property type="evidence" value="ECO:0007669"/>
    <property type="project" value="InterPro"/>
</dbReference>
<dbReference type="EC" id="1.3.1.76" evidence="2"/>